<dbReference type="SMART" id="SM00028">
    <property type="entry name" value="TPR"/>
    <property type="match status" value="4"/>
</dbReference>
<dbReference type="PANTHER" id="PTHR12558">
    <property type="entry name" value="CELL DIVISION CYCLE 16,23,27"/>
    <property type="match status" value="1"/>
</dbReference>
<keyword evidence="4" id="KW-1185">Reference proteome</keyword>
<dbReference type="SUPFAM" id="SSF48452">
    <property type="entry name" value="TPR-like"/>
    <property type="match status" value="2"/>
</dbReference>
<dbReference type="EMBL" id="JACOOH010000002">
    <property type="protein sequence ID" value="MBC5620701.1"/>
    <property type="molecule type" value="Genomic_DNA"/>
</dbReference>
<dbReference type="PROSITE" id="PS50005">
    <property type="entry name" value="TPR"/>
    <property type="match status" value="3"/>
</dbReference>
<feature type="repeat" description="TPR" evidence="1">
    <location>
        <begin position="182"/>
        <end position="215"/>
    </location>
</feature>
<feature type="signal peptide" evidence="2">
    <location>
        <begin position="1"/>
        <end position="30"/>
    </location>
</feature>
<proteinExistence type="predicted"/>
<name>A0ABR7CYE8_9BACT</name>
<dbReference type="PANTHER" id="PTHR12558:SF13">
    <property type="entry name" value="CELL DIVISION CYCLE PROTEIN 27 HOMOLOG"/>
    <property type="match status" value="1"/>
</dbReference>
<feature type="repeat" description="TPR" evidence="1">
    <location>
        <begin position="298"/>
        <end position="331"/>
    </location>
</feature>
<gene>
    <name evidence="3" type="ORF">H8S64_06280</name>
</gene>
<feature type="repeat" description="TPR" evidence="1">
    <location>
        <begin position="357"/>
        <end position="390"/>
    </location>
</feature>
<protein>
    <submittedName>
        <fullName evidence="3">Tetratricopeptide repeat protein</fullName>
    </submittedName>
</protein>
<keyword evidence="2" id="KW-0732">Signal</keyword>
<dbReference type="InterPro" id="IPR019734">
    <property type="entry name" value="TPR_rpt"/>
</dbReference>
<dbReference type="InterPro" id="IPR011990">
    <property type="entry name" value="TPR-like_helical_dom_sf"/>
</dbReference>
<sequence length="425" mass="48838">MISNWNTNFKRMRKLTFIIALLLCVNVSFAQMGKVTSAVSFYTQGKLDKAKELIDEAIGHEKCVNNPKAHFVRGQIYQGIFESQDENYKKLSKDPLPIVWESFQKVIQLDDKKKFEKDLKAQFANLVVDFTNQGIICYNEGTKVEEAQGAEAAKSYFQAAFDNFKKTLDLNVSPYGTQKVDTAVIYNAGVAAHKAGNVDEAIEYYKKSMELGYEANRIYAMLASIYLGRSREAKEAGDSITAKAIQEEAVKYLQEGHKLFPNDEYMLIELINYYLMGDTPAKAEEFLDAAIRLEPNKPDYYRAKGQLYEKINQPDKAEQMYIKTLELKPDDFFAQYNLGNIQLNRVIEAHKIVMDIVDVKEYNAELAKIMDQYEAVVPYFERALELQPNDKNTLVTLKELYYRLQASKKQYESKYNDTMSKINNL</sequence>
<dbReference type="Pfam" id="PF13181">
    <property type="entry name" value="TPR_8"/>
    <property type="match status" value="3"/>
</dbReference>
<organism evidence="3 4">
    <name type="scientific">Butyricimonas hominis</name>
    <dbReference type="NCBI Taxonomy" id="2763032"/>
    <lineage>
        <taxon>Bacteria</taxon>
        <taxon>Pseudomonadati</taxon>
        <taxon>Bacteroidota</taxon>
        <taxon>Bacteroidia</taxon>
        <taxon>Bacteroidales</taxon>
        <taxon>Odoribacteraceae</taxon>
        <taxon>Butyricimonas</taxon>
    </lineage>
</organism>
<comment type="caution">
    <text evidence="3">The sequence shown here is derived from an EMBL/GenBank/DDBJ whole genome shotgun (WGS) entry which is preliminary data.</text>
</comment>
<evidence type="ECO:0000256" key="1">
    <source>
        <dbReference type="PROSITE-ProRule" id="PRU00339"/>
    </source>
</evidence>
<accession>A0ABR7CYE8</accession>
<reference evidence="3 4" key="1">
    <citation type="submission" date="2020-08" db="EMBL/GenBank/DDBJ databases">
        <title>Genome public.</title>
        <authorList>
            <person name="Liu C."/>
            <person name="Sun Q."/>
        </authorList>
    </citation>
    <scope>NUCLEOTIDE SEQUENCE [LARGE SCALE GENOMIC DNA]</scope>
    <source>
        <strain evidence="3 4">NSJ-56</strain>
    </source>
</reference>
<evidence type="ECO:0000313" key="3">
    <source>
        <dbReference type="EMBL" id="MBC5620701.1"/>
    </source>
</evidence>
<evidence type="ECO:0000313" key="4">
    <source>
        <dbReference type="Proteomes" id="UP000646484"/>
    </source>
</evidence>
<dbReference type="Gene3D" id="1.25.40.10">
    <property type="entry name" value="Tetratricopeptide repeat domain"/>
    <property type="match status" value="2"/>
</dbReference>
<evidence type="ECO:0000256" key="2">
    <source>
        <dbReference type="SAM" id="SignalP"/>
    </source>
</evidence>
<keyword evidence="1" id="KW-0802">TPR repeat</keyword>
<dbReference type="Proteomes" id="UP000646484">
    <property type="component" value="Unassembled WGS sequence"/>
</dbReference>
<feature type="chain" id="PRO_5046148729" evidence="2">
    <location>
        <begin position="31"/>
        <end position="425"/>
    </location>
</feature>